<reference evidence="3" key="1">
    <citation type="journal article" date="2019" name="Int. J. Syst. Evol. Microbiol.">
        <title>The Global Catalogue of Microorganisms (GCM) 10K type strain sequencing project: providing services to taxonomists for standard genome sequencing and annotation.</title>
        <authorList>
            <consortium name="The Broad Institute Genomics Platform"/>
            <consortium name="The Broad Institute Genome Sequencing Center for Infectious Disease"/>
            <person name="Wu L."/>
            <person name="Ma J."/>
        </authorList>
    </citation>
    <scope>NUCLEOTIDE SEQUENCE [LARGE SCALE GENOMIC DNA]</scope>
    <source>
        <strain evidence="3">CGMCC 4.7323</strain>
    </source>
</reference>
<keyword evidence="2" id="KW-0489">Methyltransferase</keyword>
<dbReference type="PANTHER" id="PTHR42912">
    <property type="entry name" value="METHYLTRANSFERASE"/>
    <property type="match status" value="1"/>
</dbReference>
<protein>
    <submittedName>
        <fullName evidence="2">Methyltransferase</fullName>
    </submittedName>
</protein>
<dbReference type="SUPFAM" id="SSF53335">
    <property type="entry name" value="S-adenosyl-L-methionine-dependent methyltransferases"/>
    <property type="match status" value="1"/>
</dbReference>
<dbReference type="InterPro" id="IPR013216">
    <property type="entry name" value="Methyltransf_11"/>
</dbReference>
<accession>A0ABQ2JSE5</accession>
<dbReference type="Pfam" id="PF08241">
    <property type="entry name" value="Methyltransf_11"/>
    <property type="match status" value="1"/>
</dbReference>
<dbReference type="GeneID" id="301550207"/>
<dbReference type="GO" id="GO:0032259">
    <property type="term" value="P:methylation"/>
    <property type="evidence" value="ECO:0007669"/>
    <property type="project" value="UniProtKB-KW"/>
</dbReference>
<dbReference type="Gene3D" id="3.40.50.150">
    <property type="entry name" value="Vaccinia Virus protein VP39"/>
    <property type="match status" value="1"/>
</dbReference>
<dbReference type="InterPro" id="IPR050508">
    <property type="entry name" value="Methyltransf_Superfamily"/>
</dbReference>
<dbReference type="Proteomes" id="UP000600080">
    <property type="component" value="Unassembled WGS sequence"/>
</dbReference>
<feature type="domain" description="Methyltransferase type 11" evidence="1">
    <location>
        <begin position="50"/>
        <end position="146"/>
    </location>
</feature>
<evidence type="ECO:0000259" key="1">
    <source>
        <dbReference type="Pfam" id="PF08241"/>
    </source>
</evidence>
<dbReference type="InterPro" id="IPR029063">
    <property type="entry name" value="SAM-dependent_MTases_sf"/>
</dbReference>
<dbReference type="GO" id="GO:0008168">
    <property type="term" value="F:methyltransferase activity"/>
    <property type="evidence" value="ECO:0007669"/>
    <property type="project" value="UniProtKB-KW"/>
</dbReference>
<keyword evidence="2" id="KW-0808">Transferase</keyword>
<name>A0ABQ2JSE5_9ACTN</name>
<evidence type="ECO:0000313" key="2">
    <source>
        <dbReference type="EMBL" id="GGN53292.1"/>
    </source>
</evidence>
<sequence length="213" mass="22276">MTQDPTLTQSATLAGAFDELAGGYDHGHHEDIARALIAWVSPGEADAVADVACGAGAVARHLARGRPGTAPPVLAVDLSPGMIEVGRARAAGLTQETAIDWRIADAVPLPVADHSLDVVFCASSLHFLGRRALADWRRALRPGGRVGFTLPLATHFRPSARFSGHLAADVPLPHTAQEASRWATACGFTGAASRVQVLGTRRVVLTSASRDGR</sequence>
<comment type="caution">
    <text evidence="2">The sequence shown here is derived from an EMBL/GenBank/DDBJ whole genome shotgun (WGS) entry which is preliminary data.</text>
</comment>
<keyword evidence="3" id="KW-1185">Reference proteome</keyword>
<proteinExistence type="predicted"/>
<dbReference type="RefSeq" id="WP_229700107.1">
    <property type="nucleotide sequence ID" value="NZ_BMND01000021.1"/>
</dbReference>
<organism evidence="2 3">
    <name type="scientific">Streptomyces kronopolitis</name>
    <dbReference type="NCBI Taxonomy" id="1612435"/>
    <lineage>
        <taxon>Bacteria</taxon>
        <taxon>Bacillati</taxon>
        <taxon>Actinomycetota</taxon>
        <taxon>Actinomycetes</taxon>
        <taxon>Kitasatosporales</taxon>
        <taxon>Streptomycetaceae</taxon>
        <taxon>Streptomyces</taxon>
    </lineage>
</organism>
<evidence type="ECO:0000313" key="3">
    <source>
        <dbReference type="Proteomes" id="UP000600080"/>
    </source>
</evidence>
<dbReference type="EMBL" id="BMND01000021">
    <property type="protein sequence ID" value="GGN53292.1"/>
    <property type="molecule type" value="Genomic_DNA"/>
</dbReference>
<gene>
    <name evidence="2" type="ORF">GCM10012285_45110</name>
</gene>
<dbReference type="CDD" id="cd02440">
    <property type="entry name" value="AdoMet_MTases"/>
    <property type="match status" value="1"/>
</dbReference>